<dbReference type="GO" id="GO:0005634">
    <property type="term" value="C:nucleus"/>
    <property type="evidence" value="ECO:0007669"/>
    <property type="project" value="UniProtKB-SubCell"/>
</dbReference>
<protein>
    <submittedName>
        <fullName evidence="9">Homeobox domain-containing protein</fullName>
    </submittedName>
</protein>
<dbReference type="InterPro" id="IPR017970">
    <property type="entry name" value="Homeobox_CS"/>
</dbReference>
<keyword evidence="2 5" id="KW-0238">DNA-binding</keyword>
<proteinExistence type="predicted"/>
<keyword evidence="8" id="KW-1185">Reference proteome</keyword>
<dbReference type="PANTHER" id="PTHR24329:SF543">
    <property type="entry name" value="FI01017P-RELATED"/>
    <property type="match status" value="1"/>
</dbReference>
<comment type="subcellular location">
    <subcellularLocation>
        <location evidence="1 5 6">Nucleus</location>
    </subcellularLocation>
</comment>
<dbReference type="GO" id="GO:0000981">
    <property type="term" value="F:DNA-binding transcription factor activity, RNA polymerase II-specific"/>
    <property type="evidence" value="ECO:0007669"/>
    <property type="project" value="InterPro"/>
</dbReference>
<dbReference type="SUPFAM" id="SSF46689">
    <property type="entry name" value="Homeodomain-like"/>
    <property type="match status" value="1"/>
</dbReference>
<sequence>MNLSCPCLTGPSSNSSGTFCHLHPLNGLGTTFPPLGSLNVNLFAGGNRPPLPFVHSPSVVQTSTEFSPLSLPTGLYSMTTAAYNANPTAFSPSLLNPYWMNALDDEANFRRKQRRNRTTFSLLQLEELEKAFRKTHYPDVFTREELANRVNLTEARIQVWFQNRRAKWRKAERYQKSGILDKLDSMNMNGGCSTSNSLVGNNSDGCDEKSNPTMATMVVGEAKSLFSDGQSLNVSQLPSYKINKTSSAAINNGGKSAFCSIHSLASDDQN</sequence>
<dbReference type="FunFam" id="1.10.10.60:FF:000291">
    <property type="entry name" value="ALX homeobox protein 1"/>
    <property type="match status" value="1"/>
</dbReference>
<evidence type="ECO:0000256" key="1">
    <source>
        <dbReference type="ARBA" id="ARBA00004123"/>
    </source>
</evidence>
<dbReference type="Proteomes" id="UP000887565">
    <property type="component" value="Unplaced"/>
</dbReference>
<dbReference type="PANTHER" id="PTHR24329">
    <property type="entry name" value="HOMEOBOX PROTEIN ARISTALESS"/>
    <property type="match status" value="1"/>
</dbReference>
<feature type="DNA-binding region" description="Homeobox" evidence="5">
    <location>
        <begin position="113"/>
        <end position="172"/>
    </location>
</feature>
<dbReference type="PROSITE" id="PS50071">
    <property type="entry name" value="HOMEOBOX_2"/>
    <property type="match status" value="1"/>
</dbReference>
<dbReference type="Gene3D" id="1.10.10.60">
    <property type="entry name" value="Homeodomain-like"/>
    <property type="match status" value="1"/>
</dbReference>
<dbReference type="GO" id="GO:0000977">
    <property type="term" value="F:RNA polymerase II transcription regulatory region sequence-specific DNA binding"/>
    <property type="evidence" value="ECO:0007669"/>
    <property type="project" value="TreeGrafter"/>
</dbReference>
<dbReference type="InterPro" id="IPR009057">
    <property type="entry name" value="Homeodomain-like_sf"/>
</dbReference>
<keyword evidence="4 5" id="KW-0539">Nucleus</keyword>
<dbReference type="WBParaSite" id="nRc.2.0.1.t36422-RA">
    <property type="protein sequence ID" value="nRc.2.0.1.t36422-RA"/>
    <property type="gene ID" value="nRc.2.0.1.g36422"/>
</dbReference>
<accession>A0A915KCI6</accession>
<feature type="domain" description="Homeobox" evidence="7">
    <location>
        <begin position="111"/>
        <end position="171"/>
    </location>
</feature>
<evidence type="ECO:0000256" key="5">
    <source>
        <dbReference type="PROSITE-ProRule" id="PRU00108"/>
    </source>
</evidence>
<dbReference type="InterPro" id="IPR001356">
    <property type="entry name" value="HD"/>
</dbReference>
<keyword evidence="3 5" id="KW-0371">Homeobox</keyword>
<dbReference type="AlphaFoldDB" id="A0A915KCI6"/>
<evidence type="ECO:0000256" key="3">
    <source>
        <dbReference type="ARBA" id="ARBA00023155"/>
    </source>
</evidence>
<evidence type="ECO:0000256" key="2">
    <source>
        <dbReference type="ARBA" id="ARBA00023125"/>
    </source>
</evidence>
<dbReference type="InterPro" id="IPR050649">
    <property type="entry name" value="Paired_Homeobox_TFs"/>
</dbReference>
<evidence type="ECO:0000313" key="9">
    <source>
        <dbReference type="WBParaSite" id="nRc.2.0.1.t36422-RA"/>
    </source>
</evidence>
<evidence type="ECO:0000313" key="8">
    <source>
        <dbReference type="Proteomes" id="UP000887565"/>
    </source>
</evidence>
<dbReference type="SMART" id="SM00389">
    <property type="entry name" value="HOX"/>
    <property type="match status" value="1"/>
</dbReference>
<evidence type="ECO:0000259" key="7">
    <source>
        <dbReference type="PROSITE" id="PS50071"/>
    </source>
</evidence>
<evidence type="ECO:0000256" key="6">
    <source>
        <dbReference type="RuleBase" id="RU000682"/>
    </source>
</evidence>
<dbReference type="Pfam" id="PF00046">
    <property type="entry name" value="Homeodomain"/>
    <property type="match status" value="1"/>
</dbReference>
<dbReference type="PROSITE" id="PS00027">
    <property type="entry name" value="HOMEOBOX_1"/>
    <property type="match status" value="1"/>
</dbReference>
<evidence type="ECO:0000256" key="4">
    <source>
        <dbReference type="ARBA" id="ARBA00023242"/>
    </source>
</evidence>
<reference evidence="9" key="1">
    <citation type="submission" date="2022-11" db="UniProtKB">
        <authorList>
            <consortium name="WormBaseParasite"/>
        </authorList>
    </citation>
    <scope>IDENTIFICATION</scope>
</reference>
<name>A0A915KCI6_ROMCU</name>
<organism evidence="8 9">
    <name type="scientific">Romanomermis culicivorax</name>
    <name type="common">Nematode worm</name>
    <dbReference type="NCBI Taxonomy" id="13658"/>
    <lineage>
        <taxon>Eukaryota</taxon>
        <taxon>Metazoa</taxon>
        <taxon>Ecdysozoa</taxon>
        <taxon>Nematoda</taxon>
        <taxon>Enoplea</taxon>
        <taxon>Dorylaimia</taxon>
        <taxon>Mermithida</taxon>
        <taxon>Mermithoidea</taxon>
        <taxon>Mermithidae</taxon>
        <taxon>Romanomermis</taxon>
    </lineage>
</organism>
<dbReference type="CDD" id="cd00086">
    <property type="entry name" value="homeodomain"/>
    <property type="match status" value="1"/>
</dbReference>